<sequence length="186" mass="22354">MDLSKAIDEEIRQYQLISKSRSLKNLNFKNTSKISKSVDEKQFKDLLQKKHQVLQKLYKLLNNSITDGISDNLNVDSSVITNRYLAEKYIMEHIYNDNEKQKKIRDLIEKHQTYQTSMKLKHQQSPTPTLDMEIWRNLEKFENETISYFKEIRLPFFSIDSNYQYPTLKQDKQWLIQKLNELFINP</sequence>
<dbReference type="EMBL" id="CALSDN010000012">
    <property type="protein sequence ID" value="CAH6723085.1"/>
    <property type="molecule type" value="Genomic_DNA"/>
</dbReference>
<comment type="caution">
    <text evidence="1">The sequence shown here is derived from an EMBL/GenBank/DDBJ whole genome shotgun (WGS) entry which is preliminary data.</text>
</comment>
<evidence type="ECO:0000313" key="2">
    <source>
        <dbReference type="Proteomes" id="UP001152531"/>
    </source>
</evidence>
<gene>
    <name evidence="1" type="ORF">CLIB1444_12S03906</name>
</gene>
<proteinExistence type="predicted"/>
<name>A0ACA9YE06_9ASCO</name>
<keyword evidence="2" id="KW-1185">Reference proteome</keyword>
<dbReference type="Proteomes" id="UP001152531">
    <property type="component" value="Unassembled WGS sequence"/>
</dbReference>
<accession>A0ACA9YE06</accession>
<organism evidence="1 2">
    <name type="scientific">[Candida] jaroonii</name>
    <dbReference type="NCBI Taxonomy" id="467808"/>
    <lineage>
        <taxon>Eukaryota</taxon>
        <taxon>Fungi</taxon>
        <taxon>Dikarya</taxon>
        <taxon>Ascomycota</taxon>
        <taxon>Saccharomycotina</taxon>
        <taxon>Pichiomycetes</taxon>
        <taxon>Debaryomycetaceae</taxon>
        <taxon>Yamadazyma</taxon>
    </lineage>
</organism>
<evidence type="ECO:0000313" key="1">
    <source>
        <dbReference type="EMBL" id="CAH6723085.1"/>
    </source>
</evidence>
<reference evidence="1" key="1">
    <citation type="submission" date="2022-06" db="EMBL/GenBank/DDBJ databases">
        <authorList>
            <person name="Legras J.-L."/>
            <person name="Devillers H."/>
            <person name="Grondin C."/>
        </authorList>
    </citation>
    <scope>NUCLEOTIDE SEQUENCE</scope>
    <source>
        <strain evidence="1">CLIB 1444</strain>
    </source>
</reference>
<protein>
    <submittedName>
        <fullName evidence="1">Uncharacterized protein</fullName>
    </submittedName>
</protein>